<keyword evidence="8" id="KW-1185">Reference proteome</keyword>
<evidence type="ECO:0000313" key="8">
    <source>
        <dbReference type="Proteomes" id="UP001295684"/>
    </source>
</evidence>
<comment type="caution">
    <text evidence="7">The sequence shown here is derived from an EMBL/GenBank/DDBJ whole genome shotgun (WGS) entry which is preliminary data.</text>
</comment>
<sequence>MQVEKNSKQYVCSHAGCNKEYSTKFALKRHMITHSGKRKFACRFCNKKFALEQYKKEHEYIHTNETPYICGIDGCTEAFRQRAKLCLHRASHKSYQKKSYKVYSRKNTVRKSKKISEKQSVSAPEIFTGAQSFQDSEPQIFDQTTQEMFNSLLYGYDYTTSLLMTLSSKYCLCEMLAGCQETYPTGFYDSSFSPVESQSMMERARQGLSTLEIPKGSFCKPDDQMTPTTMLGSPNTLNMLDNKSWQEYSRKI</sequence>
<evidence type="ECO:0000256" key="1">
    <source>
        <dbReference type="ARBA" id="ARBA00022723"/>
    </source>
</evidence>
<dbReference type="GO" id="GO:0008270">
    <property type="term" value="F:zinc ion binding"/>
    <property type="evidence" value="ECO:0007669"/>
    <property type="project" value="UniProtKB-KW"/>
</dbReference>
<reference evidence="7" key="1">
    <citation type="submission" date="2023-07" db="EMBL/GenBank/DDBJ databases">
        <authorList>
            <consortium name="AG Swart"/>
            <person name="Singh M."/>
            <person name="Singh A."/>
            <person name="Seah K."/>
            <person name="Emmerich C."/>
        </authorList>
    </citation>
    <scope>NUCLEOTIDE SEQUENCE</scope>
    <source>
        <strain evidence="7">DP1</strain>
    </source>
</reference>
<dbReference type="Pfam" id="PF00096">
    <property type="entry name" value="zf-C2H2"/>
    <property type="match status" value="1"/>
</dbReference>
<dbReference type="Proteomes" id="UP001295684">
    <property type="component" value="Unassembled WGS sequence"/>
</dbReference>
<proteinExistence type="predicted"/>
<dbReference type="FunFam" id="3.30.160.60:FF:000125">
    <property type="entry name" value="Putative zinc finger protein 143"/>
    <property type="match status" value="1"/>
</dbReference>
<evidence type="ECO:0000259" key="6">
    <source>
        <dbReference type="PROSITE" id="PS50157"/>
    </source>
</evidence>
<dbReference type="EMBL" id="CAMPGE010000257">
    <property type="protein sequence ID" value="CAI2358992.1"/>
    <property type="molecule type" value="Genomic_DNA"/>
</dbReference>
<keyword evidence="2" id="KW-0677">Repeat</keyword>
<dbReference type="GO" id="GO:0000978">
    <property type="term" value="F:RNA polymerase II cis-regulatory region sequence-specific DNA binding"/>
    <property type="evidence" value="ECO:0007669"/>
    <property type="project" value="TreeGrafter"/>
</dbReference>
<keyword evidence="3 5" id="KW-0863">Zinc-finger</keyword>
<dbReference type="InterPro" id="IPR036236">
    <property type="entry name" value="Znf_C2H2_sf"/>
</dbReference>
<dbReference type="GO" id="GO:0000981">
    <property type="term" value="F:DNA-binding transcription factor activity, RNA polymerase II-specific"/>
    <property type="evidence" value="ECO:0007669"/>
    <property type="project" value="TreeGrafter"/>
</dbReference>
<dbReference type="InterPro" id="IPR013087">
    <property type="entry name" value="Znf_C2H2_type"/>
</dbReference>
<name>A0AAD1TYT7_EUPCR</name>
<evidence type="ECO:0000256" key="3">
    <source>
        <dbReference type="ARBA" id="ARBA00022771"/>
    </source>
</evidence>
<dbReference type="GO" id="GO:0000785">
    <property type="term" value="C:chromatin"/>
    <property type="evidence" value="ECO:0007669"/>
    <property type="project" value="TreeGrafter"/>
</dbReference>
<dbReference type="AlphaFoldDB" id="A0AAD1TYT7"/>
<dbReference type="SMART" id="SM00355">
    <property type="entry name" value="ZnF_C2H2"/>
    <property type="match status" value="3"/>
</dbReference>
<dbReference type="Gene3D" id="3.30.160.60">
    <property type="entry name" value="Classic Zinc Finger"/>
    <property type="match status" value="2"/>
</dbReference>
<keyword evidence="4" id="KW-0862">Zinc</keyword>
<gene>
    <name evidence="7" type="ORF">ECRASSUSDP1_LOCUS276</name>
</gene>
<evidence type="ECO:0000256" key="2">
    <source>
        <dbReference type="ARBA" id="ARBA00022737"/>
    </source>
</evidence>
<evidence type="ECO:0000256" key="5">
    <source>
        <dbReference type="PROSITE-ProRule" id="PRU00042"/>
    </source>
</evidence>
<feature type="domain" description="C2H2-type" evidence="6">
    <location>
        <begin position="10"/>
        <end position="39"/>
    </location>
</feature>
<dbReference type="PROSITE" id="PS50157">
    <property type="entry name" value="ZINC_FINGER_C2H2_2"/>
    <property type="match status" value="3"/>
</dbReference>
<organism evidence="7 8">
    <name type="scientific">Euplotes crassus</name>
    <dbReference type="NCBI Taxonomy" id="5936"/>
    <lineage>
        <taxon>Eukaryota</taxon>
        <taxon>Sar</taxon>
        <taxon>Alveolata</taxon>
        <taxon>Ciliophora</taxon>
        <taxon>Intramacronucleata</taxon>
        <taxon>Spirotrichea</taxon>
        <taxon>Hypotrichia</taxon>
        <taxon>Euplotida</taxon>
        <taxon>Euplotidae</taxon>
        <taxon>Moneuplotes</taxon>
    </lineage>
</organism>
<dbReference type="GO" id="GO:0031519">
    <property type="term" value="C:PcG protein complex"/>
    <property type="evidence" value="ECO:0007669"/>
    <property type="project" value="TreeGrafter"/>
</dbReference>
<feature type="domain" description="C2H2-type" evidence="6">
    <location>
        <begin position="40"/>
        <end position="67"/>
    </location>
</feature>
<dbReference type="PANTHER" id="PTHR14003:SF19">
    <property type="entry name" value="YY2 TRANSCRIPTION FACTOR"/>
    <property type="match status" value="1"/>
</dbReference>
<dbReference type="PROSITE" id="PS00028">
    <property type="entry name" value="ZINC_FINGER_C2H2_1"/>
    <property type="match status" value="3"/>
</dbReference>
<protein>
    <recommendedName>
        <fullName evidence="6">C2H2-type domain-containing protein</fullName>
    </recommendedName>
</protein>
<evidence type="ECO:0000256" key="4">
    <source>
        <dbReference type="ARBA" id="ARBA00022833"/>
    </source>
</evidence>
<dbReference type="GO" id="GO:0005667">
    <property type="term" value="C:transcription regulator complex"/>
    <property type="evidence" value="ECO:0007669"/>
    <property type="project" value="TreeGrafter"/>
</dbReference>
<keyword evidence="1" id="KW-0479">Metal-binding</keyword>
<evidence type="ECO:0000313" key="7">
    <source>
        <dbReference type="EMBL" id="CAI2358992.1"/>
    </source>
</evidence>
<dbReference type="SUPFAM" id="SSF57667">
    <property type="entry name" value="beta-beta-alpha zinc fingers"/>
    <property type="match status" value="2"/>
</dbReference>
<accession>A0AAD1TYT7</accession>
<feature type="domain" description="C2H2-type" evidence="6">
    <location>
        <begin position="68"/>
        <end position="97"/>
    </location>
</feature>
<dbReference type="PANTHER" id="PTHR14003">
    <property type="entry name" value="TRANSCRIPTIONAL REPRESSOR PROTEIN YY"/>
    <property type="match status" value="1"/>
</dbReference>